<dbReference type="AlphaFoldDB" id="A0AAE1KV57"/>
<comment type="caution">
    <text evidence="1">The sequence shown here is derived from an EMBL/GenBank/DDBJ whole genome shotgun (WGS) entry which is preliminary data.</text>
</comment>
<evidence type="ECO:0000313" key="2">
    <source>
        <dbReference type="Proteomes" id="UP001286313"/>
    </source>
</evidence>
<evidence type="ECO:0000313" key="1">
    <source>
        <dbReference type="EMBL" id="KAK3885052.1"/>
    </source>
</evidence>
<sequence length="93" mass="9998">MIWSGAGAWAVFSLKTVSRASLGSPFSSALIAHTLSRLPQTLPETASEGLQGVGYSSWRSPTRMHTKHCIDSDFASCSTPWPLAQHRATVSHS</sequence>
<reference evidence="1" key="1">
    <citation type="submission" date="2023-10" db="EMBL/GenBank/DDBJ databases">
        <title>Genome assemblies of two species of porcelain crab, Petrolisthes cinctipes and Petrolisthes manimaculis (Anomura: Porcellanidae).</title>
        <authorList>
            <person name="Angst P."/>
        </authorList>
    </citation>
    <scope>NUCLEOTIDE SEQUENCE</scope>
    <source>
        <strain evidence="1">PB745_01</strain>
        <tissue evidence="1">Gill</tissue>
    </source>
</reference>
<keyword evidence="2" id="KW-1185">Reference proteome</keyword>
<gene>
    <name evidence="1" type="ORF">Pcinc_010706</name>
</gene>
<dbReference type="EMBL" id="JAWQEG010000831">
    <property type="protein sequence ID" value="KAK3885052.1"/>
    <property type="molecule type" value="Genomic_DNA"/>
</dbReference>
<proteinExistence type="predicted"/>
<dbReference type="Proteomes" id="UP001286313">
    <property type="component" value="Unassembled WGS sequence"/>
</dbReference>
<accession>A0AAE1KV57</accession>
<organism evidence="1 2">
    <name type="scientific">Petrolisthes cinctipes</name>
    <name type="common">Flat porcelain crab</name>
    <dbReference type="NCBI Taxonomy" id="88211"/>
    <lineage>
        <taxon>Eukaryota</taxon>
        <taxon>Metazoa</taxon>
        <taxon>Ecdysozoa</taxon>
        <taxon>Arthropoda</taxon>
        <taxon>Crustacea</taxon>
        <taxon>Multicrustacea</taxon>
        <taxon>Malacostraca</taxon>
        <taxon>Eumalacostraca</taxon>
        <taxon>Eucarida</taxon>
        <taxon>Decapoda</taxon>
        <taxon>Pleocyemata</taxon>
        <taxon>Anomura</taxon>
        <taxon>Galatheoidea</taxon>
        <taxon>Porcellanidae</taxon>
        <taxon>Petrolisthes</taxon>
    </lineage>
</organism>
<name>A0AAE1KV57_PETCI</name>
<protein>
    <submittedName>
        <fullName evidence="1">Uncharacterized protein</fullName>
    </submittedName>
</protein>